<sequence length="90" mass="9793">MPTNYVTRLNNYYQALDQAYLISYAESSTGPSSNRIWTMECKVSGEVKGVPSLQFSVRLTLLRRGVGQATTKAAAKEAAAMQACTNIGIE</sequence>
<dbReference type="GO" id="GO:0003723">
    <property type="term" value="F:RNA binding"/>
    <property type="evidence" value="ECO:0007669"/>
    <property type="project" value="UniProtKB-UniRule"/>
</dbReference>
<protein>
    <recommendedName>
        <fullName evidence="2">DRBM domain-containing protein</fullName>
    </recommendedName>
</protein>
<dbReference type="AlphaFoldDB" id="A0AAD2Q681"/>
<dbReference type="Gene3D" id="3.30.160.20">
    <property type="match status" value="1"/>
</dbReference>
<gene>
    <name evidence="3" type="ORF">MYCIT1_LOCUS30866</name>
</gene>
<evidence type="ECO:0000313" key="4">
    <source>
        <dbReference type="Proteomes" id="UP001295794"/>
    </source>
</evidence>
<dbReference type="PROSITE" id="PS50137">
    <property type="entry name" value="DS_RBD"/>
    <property type="match status" value="1"/>
</dbReference>
<dbReference type="Pfam" id="PF00035">
    <property type="entry name" value="dsrm"/>
    <property type="match status" value="1"/>
</dbReference>
<keyword evidence="4" id="KW-1185">Reference proteome</keyword>
<feature type="domain" description="DRBM" evidence="2">
    <location>
        <begin position="4"/>
        <end position="89"/>
    </location>
</feature>
<dbReference type="EMBL" id="CAVNYO010000440">
    <property type="protein sequence ID" value="CAK5280375.1"/>
    <property type="molecule type" value="Genomic_DNA"/>
</dbReference>
<evidence type="ECO:0000313" key="3">
    <source>
        <dbReference type="EMBL" id="CAK5280375.1"/>
    </source>
</evidence>
<accession>A0AAD2Q681</accession>
<keyword evidence="1" id="KW-0694">RNA-binding</keyword>
<name>A0AAD2Q681_9AGAR</name>
<dbReference type="Proteomes" id="UP001295794">
    <property type="component" value="Unassembled WGS sequence"/>
</dbReference>
<organism evidence="3 4">
    <name type="scientific">Mycena citricolor</name>
    <dbReference type="NCBI Taxonomy" id="2018698"/>
    <lineage>
        <taxon>Eukaryota</taxon>
        <taxon>Fungi</taxon>
        <taxon>Dikarya</taxon>
        <taxon>Basidiomycota</taxon>
        <taxon>Agaricomycotina</taxon>
        <taxon>Agaricomycetes</taxon>
        <taxon>Agaricomycetidae</taxon>
        <taxon>Agaricales</taxon>
        <taxon>Marasmiineae</taxon>
        <taxon>Mycenaceae</taxon>
        <taxon>Mycena</taxon>
    </lineage>
</organism>
<reference evidence="3" key="1">
    <citation type="submission" date="2023-11" db="EMBL/GenBank/DDBJ databases">
        <authorList>
            <person name="De Vega J J."/>
            <person name="De Vega J J."/>
        </authorList>
    </citation>
    <scope>NUCLEOTIDE SEQUENCE</scope>
</reference>
<evidence type="ECO:0000256" key="1">
    <source>
        <dbReference type="PROSITE-ProRule" id="PRU00266"/>
    </source>
</evidence>
<dbReference type="SUPFAM" id="SSF54768">
    <property type="entry name" value="dsRNA-binding domain-like"/>
    <property type="match status" value="1"/>
</dbReference>
<dbReference type="InterPro" id="IPR014720">
    <property type="entry name" value="dsRBD_dom"/>
</dbReference>
<comment type="caution">
    <text evidence="3">The sequence shown here is derived from an EMBL/GenBank/DDBJ whole genome shotgun (WGS) entry which is preliminary data.</text>
</comment>
<proteinExistence type="predicted"/>
<evidence type="ECO:0000259" key="2">
    <source>
        <dbReference type="PROSITE" id="PS50137"/>
    </source>
</evidence>
<dbReference type="SMART" id="SM00358">
    <property type="entry name" value="DSRM"/>
    <property type="match status" value="1"/>
</dbReference>